<dbReference type="InterPro" id="IPR032508">
    <property type="entry name" value="FecR_C"/>
</dbReference>
<name>A0A0S7C4D6_9BACT</name>
<organism evidence="4">
    <name type="scientific">Lentimicrobium saccharophilum</name>
    <dbReference type="NCBI Taxonomy" id="1678841"/>
    <lineage>
        <taxon>Bacteria</taxon>
        <taxon>Pseudomonadati</taxon>
        <taxon>Bacteroidota</taxon>
        <taxon>Bacteroidia</taxon>
        <taxon>Bacteroidales</taxon>
        <taxon>Lentimicrobiaceae</taxon>
        <taxon>Lentimicrobium</taxon>
    </lineage>
</organism>
<dbReference type="GO" id="GO:0016989">
    <property type="term" value="F:sigma factor antagonist activity"/>
    <property type="evidence" value="ECO:0007669"/>
    <property type="project" value="TreeGrafter"/>
</dbReference>
<evidence type="ECO:0000313" key="4">
    <source>
        <dbReference type="EMBL" id="GAP43993.1"/>
    </source>
</evidence>
<dbReference type="AlphaFoldDB" id="A0A0S7C4D6"/>
<evidence type="ECO:0000259" key="3">
    <source>
        <dbReference type="Pfam" id="PF16344"/>
    </source>
</evidence>
<dbReference type="EMBL" id="DF968182">
    <property type="protein sequence ID" value="GAP43993.1"/>
    <property type="molecule type" value="Genomic_DNA"/>
</dbReference>
<gene>
    <name evidence="4" type="ORF">TBC1_112152</name>
</gene>
<dbReference type="Pfam" id="PF04773">
    <property type="entry name" value="FecR"/>
    <property type="match status" value="1"/>
</dbReference>
<dbReference type="Gene3D" id="2.60.120.1440">
    <property type="match status" value="1"/>
</dbReference>
<dbReference type="InterPro" id="IPR006860">
    <property type="entry name" value="FecR"/>
</dbReference>
<dbReference type="PANTHER" id="PTHR30273:SF2">
    <property type="entry name" value="PROTEIN FECR"/>
    <property type="match status" value="1"/>
</dbReference>
<evidence type="ECO:0000313" key="5">
    <source>
        <dbReference type="Proteomes" id="UP000053091"/>
    </source>
</evidence>
<dbReference type="STRING" id="1678841.TBC1_112152"/>
<dbReference type="Gene3D" id="3.55.50.30">
    <property type="match status" value="1"/>
</dbReference>
<dbReference type="InterPro" id="IPR012373">
    <property type="entry name" value="Ferrdict_sens_TM"/>
</dbReference>
<dbReference type="PANTHER" id="PTHR30273">
    <property type="entry name" value="PERIPLASMIC SIGNAL SENSOR AND SIGMA FACTOR ACTIVATOR FECR-RELATED"/>
    <property type="match status" value="1"/>
</dbReference>
<dbReference type="OrthoDB" id="1098987at2"/>
<keyword evidence="5" id="KW-1185">Reference proteome</keyword>
<keyword evidence="1" id="KW-0812">Transmembrane</keyword>
<keyword evidence="1" id="KW-0472">Membrane</keyword>
<protein>
    <submittedName>
        <fullName evidence="4">FecR family protein</fullName>
    </submittedName>
</protein>
<feature type="transmembrane region" description="Helical" evidence="1">
    <location>
        <begin position="88"/>
        <end position="109"/>
    </location>
</feature>
<dbReference type="PIRSF" id="PIRSF018266">
    <property type="entry name" value="FecR"/>
    <property type="match status" value="1"/>
</dbReference>
<keyword evidence="1" id="KW-1133">Transmembrane helix</keyword>
<evidence type="ECO:0000256" key="1">
    <source>
        <dbReference type="SAM" id="Phobius"/>
    </source>
</evidence>
<evidence type="ECO:0000259" key="2">
    <source>
        <dbReference type="Pfam" id="PF04773"/>
    </source>
</evidence>
<dbReference type="Pfam" id="PF16344">
    <property type="entry name" value="FecR_C"/>
    <property type="match status" value="1"/>
</dbReference>
<feature type="domain" description="FecR protein" evidence="2">
    <location>
        <begin position="128"/>
        <end position="214"/>
    </location>
</feature>
<proteinExistence type="predicted"/>
<reference evidence="4" key="1">
    <citation type="journal article" date="2015" name="Genome Announc.">
        <title>Draft Genome Sequence of Bacteroidales Strain TBC1, a Novel Isolate from a Methanogenic Wastewater Treatment System.</title>
        <authorList>
            <person name="Tourlousse D.M."/>
            <person name="Matsuura N."/>
            <person name="Sun L."/>
            <person name="Toyonaga M."/>
            <person name="Kuroda K."/>
            <person name="Ohashi A."/>
            <person name="Cruz R."/>
            <person name="Yamaguchi T."/>
            <person name="Sekiguchi Y."/>
        </authorList>
    </citation>
    <scope>NUCLEOTIDE SEQUENCE [LARGE SCALE GENOMIC DNA]</scope>
    <source>
        <strain evidence="4">TBC1</strain>
    </source>
</reference>
<sequence>MPVKEFDEILLLKKIQGLADESEEKLIERWLSESEENMRTYTRMKSLWYALRVKGYSEDEALTEPIAGINARIDRLEAGRRRITGMRWLRIAAVFAILFGLGVVVMEVARFSKGTKMVLVENGINQGIKYIELPDGTKAWLNLGAKLSYPERFDEQERKVEIEGEVFLAVAKIKAKRFLAETPAFTVEVTGTSFNVNTNASGKVEVVLIEGAVNLLDDSGRKAGSLIPGQMAKAWPEGDSIEISQVNTGIYTAWKEGLVMLEDAGLNEIVKKIEEVYGVEIIIDSLKTRKDDARYNFVFKKSQSFDTVFEMLKFVAPSMEMHVKEKSGK</sequence>
<dbReference type="Proteomes" id="UP000053091">
    <property type="component" value="Unassembled WGS sequence"/>
</dbReference>
<feature type="domain" description="Protein FecR C-terminal" evidence="3">
    <location>
        <begin position="260"/>
        <end position="316"/>
    </location>
</feature>
<accession>A0A0S7C4D6</accession>